<dbReference type="Proteomes" id="UP000271241">
    <property type="component" value="Unassembled WGS sequence"/>
</dbReference>
<evidence type="ECO:0000313" key="4">
    <source>
        <dbReference type="Proteomes" id="UP000271241"/>
    </source>
</evidence>
<dbReference type="AlphaFoldDB" id="A0A4P9XW05"/>
<proteinExistence type="predicted"/>
<accession>A0A4P9XW05</accession>
<gene>
    <name evidence="3" type="ORF">THASP1DRAFT_27758</name>
</gene>
<dbReference type="InterPro" id="IPR001810">
    <property type="entry name" value="F-box_dom"/>
</dbReference>
<keyword evidence="4" id="KW-1185">Reference proteome</keyword>
<evidence type="ECO:0000256" key="1">
    <source>
        <dbReference type="SAM" id="Coils"/>
    </source>
</evidence>
<name>A0A4P9XW05_9FUNG</name>
<protein>
    <recommendedName>
        <fullName evidence="2">F-box domain-containing protein</fullName>
    </recommendedName>
</protein>
<evidence type="ECO:0000313" key="3">
    <source>
        <dbReference type="EMBL" id="RKP10476.1"/>
    </source>
</evidence>
<sequence>MKHIPDEVLDRIIAACDDEAALITLALSSKRLRARVVGQQKSWRARYEQHFTPRDDNEQKWLRQYKQTRLFKGQAGSAACSLSGTQSSVQFDWFDIYCKRRATEHRWRHGHYIARRLRLTDTRPHGVRLQSIPYAPKHGMQSDVLVASQWLLAHQQSSVWFLEEPFWGSIDTLCLQVRGIYWSEEYLVIQARDSETRYCSLYVWHFSALHRQPRVTEVGEKWTSEADIRGNWLMCQATQSSTTEQHITIVYDLAQGTYCSETLGDWSKRCILRATAKDMDMIWIEYDYGVPGTIMVTFQLWRVTPGQSSPFQLQVAGGARIDKDRSDIKPQRVDDDKFIIWTAWDDEPDNDLLPTVVLIGVADSAAGVLLERRWARSVQVIKVQPIVSRGLLDLDQGYDMHLLLSLADGTAVHRVQLYCWHVSGLYPPSDQWSQTQDDAIWWNPKNDPTLSIHKSAEQISTPTATLYGRYKKCIVVDYTEPVHRSSVMHNAKKRFGAKAEQCAIERDHLIAEEAYIVAKRRRVIEDDQRLAVEENRASAEYKRVCGADWYLPDDSWRLLGRGRMRGMAEEDIYMIDLDWGESDEMRNAVNENKRVRIERESLAAQHSSLTAELQRIRTQLRFLDDNVNT</sequence>
<organism evidence="3 4">
    <name type="scientific">Thamnocephalis sphaerospora</name>
    <dbReference type="NCBI Taxonomy" id="78915"/>
    <lineage>
        <taxon>Eukaryota</taxon>
        <taxon>Fungi</taxon>
        <taxon>Fungi incertae sedis</taxon>
        <taxon>Zoopagomycota</taxon>
        <taxon>Zoopagomycotina</taxon>
        <taxon>Zoopagomycetes</taxon>
        <taxon>Zoopagales</taxon>
        <taxon>Sigmoideomycetaceae</taxon>
        <taxon>Thamnocephalis</taxon>
    </lineage>
</organism>
<dbReference type="PROSITE" id="PS50181">
    <property type="entry name" value="FBOX"/>
    <property type="match status" value="1"/>
</dbReference>
<feature type="coiled-coil region" evidence="1">
    <location>
        <begin position="585"/>
        <end position="626"/>
    </location>
</feature>
<dbReference type="EMBL" id="KZ992451">
    <property type="protein sequence ID" value="RKP10476.1"/>
    <property type="molecule type" value="Genomic_DNA"/>
</dbReference>
<evidence type="ECO:0000259" key="2">
    <source>
        <dbReference type="PROSITE" id="PS50181"/>
    </source>
</evidence>
<reference evidence="4" key="1">
    <citation type="journal article" date="2018" name="Nat. Microbiol.">
        <title>Leveraging single-cell genomics to expand the fungal tree of life.</title>
        <authorList>
            <person name="Ahrendt S.R."/>
            <person name="Quandt C.A."/>
            <person name="Ciobanu D."/>
            <person name="Clum A."/>
            <person name="Salamov A."/>
            <person name="Andreopoulos B."/>
            <person name="Cheng J.F."/>
            <person name="Woyke T."/>
            <person name="Pelin A."/>
            <person name="Henrissat B."/>
            <person name="Reynolds N.K."/>
            <person name="Benny G.L."/>
            <person name="Smith M.E."/>
            <person name="James T.Y."/>
            <person name="Grigoriev I.V."/>
        </authorList>
    </citation>
    <scope>NUCLEOTIDE SEQUENCE [LARGE SCALE GENOMIC DNA]</scope>
    <source>
        <strain evidence="4">RSA 1356</strain>
    </source>
</reference>
<feature type="domain" description="F-box" evidence="2">
    <location>
        <begin position="1"/>
        <end position="46"/>
    </location>
</feature>
<keyword evidence="1" id="KW-0175">Coiled coil</keyword>